<dbReference type="GO" id="GO:0045727">
    <property type="term" value="P:positive regulation of translation"/>
    <property type="evidence" value="ECO:0007669"/>
    <property type="project" value="TreeGrafter"/>
</dbReference>
<evidence type="ECO:0000256" key="5">
    <source>
        <dbReference type="SAM" id="MobiDB-lite"/>
    </source>
</evidence>
<feature type="region of interest" description="Disordered" evidence="5">
    <location>
        <begin position="381"/>
        <end position="405"/>
    </location>
</feature>
<name>A0A834ZBA3_TETSI</name>
<feature type="compositionally biased region" description="Basic and acidic residues" evidence="5">
    <location>
        <begin position="453"/>
        <end position="481"/>
    </location>
</feature>
<proteinExistence type="inferred from homology"/>
<comment type="similarity">
    <text evidence="2">Belongs to the RENT3 family.</text>
</comment>
<dbReference type="AlphaFoldDB" id="A0A834ZBA3"/>
<dbReference type="InterPro" id="IPR035979">
    <property type="entry name" value="RBD_domain_sf"/>
</dbReference>
<feature type="region of interest" description="Disordered" evidence="5">
    <location>
        <begin position="563"/>
        <end position="640"/>
    </location>
</feature>
<evidence type="ECO:0000256" key="3">
    <source>
        <dbReference type="ARBA" id="ARBA00023161"/>
    </source>
</evidence>
<feature type="compositionally biased region" description="Low complexity" evidence="5">
    <location>
        <begin position="482"/>
        <end position="498"/>
    </location>
</feature>
<dbReference type="SUPFAM" id="SSF54928">
    <property type="entry name" value="RNA-binding domain, RBD"/>
    <property type="match status" value="1"/>
</dbReference>
<comment type="subcellular location">
    <subcellularLocation>
        <location evidence="1">Nucleus</location>
    </subcellularLocation>
</comment>
<dbReference type="Gene3D" id="3.30.70.330">
    <property type="match status" value="1"/>
</dbReference>
<keyword evidence="3" id="KW-0866">Nonsense-mediated mRNA decay</keyword>
<reference evidence="7 8" key="1">
    <citation type="submission" date="2020-04" db="EMBL/GenBank/DDBJ databases">
        <title>Plant Genome Project.</title>
        <authorList>
            <person name="Zhang R.-G."/>
        </authorList>
    </citation>
    <scope>NUCLEOTIDE SEQUENCE [LARGE SCALE GENOMIC DNA]</scope>
    <source>
        <strain evidence="7">YNK0</strain>
        <tissue evidence="7">Leaf</tissue>
    </source>
</reference>
<feature type="compositionally biased region" description="Polar residues" evidence="5">
    <location>
        <begin position="381"/>
        <end position="396"/>
    </location>
</feature>
<dbReference type="Pfam" id="PF03467">
    <property type="entry name" value="Smg4_UPF3"/>
    <property type="match status" value="1"/>
</dbReference>
<feature type="region of interest" description="Disordered" evidence="5">
    <location>
        <begin position="166"/>
        <end position="227"/>
    </location>
</feature>
<dbReference type="OMA" id="YSSHEVN"/>
<dbReference type="InterPro" id="IPR012677">
    <property type="entry name" value="Nucleotide-bd_a/b_plait_sf"/>
</dbReference>
<dbReference type="EMBL" id="JABCRI010000006">
    <property type="protein sequence ID" value="KAF8404309.1"/>
    <property type="molecule type" value="Genomic_DNA"/>
</dbReference>
<sequence>MKDPFDRTKVVLRHLPPVISPSALMEPIDSRFAGRYKWVCFRPGKNSQKHPQHSWAYIDFKKPEDVVEFAEFFDGHVFVNEKGTQFKTIVEYAPSQRVPKPWSKKDGREGTIFKDPAYLEFLELLAKPAENLPSAEIQLEKREAERAGAPKEIPIVTPLMDFVRQKRAAKVGSQRSSNGKLSRRAGGASPGNSSSASTKRGSEKRRVSTSMYVPRDGAKNTSGKDRSTYILVPRREDQQLSDKSVSVASATGTEVLEDESGMDGKLNSDLYSDTVEEADLYNVRRKFSRKLLFHKLDRKMNRSELVALGLSGAAESGKKKVLLLKEKEREISHFSGGVSLQQNVTSLVRNSHGSTAVKQNQRREGSGRMIKSILLNKEARQNQSSTAVQSEQQIQLNLEDKRPPQSTNMRLVLKEQISSISPRACISDCDTKRAPDDKVVMNDLHGSVSISETQEKRTRNKDRPDRVVWTPRRSDGSHASDESLSSSASQPTSLLSDSLEGTATGDGKNVDDVMDTDNCNKSSFCGGKPRNLDTAVHNSQLGRGGDSPSSYYFLVGHGEMKIDKSNTSRSGEVKTLGSGRNSFSSVENGSHRHVGRRGPAQIMKDADGSLNLSEGKPSKRGAATSSHEKQVWVQKSGSGS</sequence>
<comment type="caution">
    <text evidence="7">The sequence shown here is derived from an EMBL/GenBank/DDBJ whole genome shotgun (WGS) entry which is preliminary data.</text>
</comment>
<feature type="domain" description="UPF3" evidence="6">
    <location>
        <begin position="7"/>
        <end position="168"/>
    </location>
</feature>
<protein>
    <recommendedName>
        <fullName evidence="6">UPF3 domain-containing protein</fullName>
    </recommendedName>
</protein>
<evidence type="ECO:0000256" key="1">
    <source>
        <dbReference type="ARBA" id="ARBA00004123"/>
    </source>
</evidence>
<evidence type="ECO:0000259" key="6">
    <source>
        <dbReference type="Pfam" id="PF03467"/>
    </source>
</evidence>
<evidence type="ECO:0000256" key="4">
    <source>
        <dbReference type="ARBA" id="ARBA00023242"/>
    </source>
</evidence>
<evidence type="ECO:0000313" key="7">
    <source>
        <dbReference type="EMBL" id="KAF8404309.1"/>
    </source>
</evidence>
<feature type="compositionally biased region" description="Basic and acidic residues" evidence="5">
    <location>
        <begin position="216"/>
        <end position="227"/>
    </location>
</feature>
<dbReference type="PANTHER" id="PTHR13112:SF0">
    <property type="entry name" value="FI21285P1"/>
    <property type="match status" value="1"/>
</dbReference>
<dbReference type="GO" id="GO:0005737">
    <property type="term" value="C:cytoplasm"/>
    <property type="evidence" value="ECO:0007669"/>
    <property type="project" value="TreeGrafter"/>
</dbReference>
<feature type="compositionally biased region" description="Low complexity" evidence="5">
    <location>
        <begin position="184"/>
        <end position="197"/>
    </location>
</feature>
<keyword evidence="4" id="KW-0539">Nucleus</keyword>
<accession>A0A834ZBA3</accession>
<gene>
    <name evidence="7" type="ORF">HHK36_009192</name>
</gene>
<dbReference type="Proteomes" id="UP000655225">
    <property type="component" value="Unassembled WGS sequence"/>
</dbReference>
<dbReference type="OrthoDB" id="18087at2759"/>
<dbReference type="GO" id="GO:0005730">
    <property type="term" value="C:nucleolus"/>
    <property type="evidence" value="ECO:0007669"/>
    <property type="project" value="TreeGrafter"/>
</dbReference>
<keyword evidence="8" id="KW-1185">Reference proteome</keyword>
<feature type="region of interest" description="Disordered" evidence="5">
    <location>
        <begin position="433"/>
        <end position="514"/>
    </location>
</feature>
<dbReference type="GO" id="GO:0000184">
    <property type="term" value="P:nuclear-transcribed mRNA catabolic process, nonsense-mediated decay"/>
    <property type="evidence" value="ECO:0007669"/>
    <property type="project" value="UniProtKB-KW"/>
</dbReference>
<dbReference type="PANTHER" id="PTHR13112">
    <property type="entry name" value="UPF3 REGULATOR OF NONSENSE TRANSCRIPTS-LIKE PROTEIN"/>
    <property type="match status" value="1"/>
</dbReference>
<dbReference type="InterPro" id="IPR039722">
    <property type="entry name" value="Upf3"/>
</dbReference>
<evidence type="ECO:0000256" key="2">
    <source>
        <dbReference type="ARBA" id="ARBA00005991"/>
    </source>
</evidence>
<dbReference type="CDD" id="cd12455">
    <property type="entry name" value="RRM_like_Smg4_UPF3"/>
    <property type="match status" value="1"/>
</dbReference>
<feature type="compositionally biased region" description="Polar residues" evidence="5">
    <location>
        <begin position="578"/>
        <end position="588"/>
    </location>
</feature>
<dbReference type="GO" id="GO:0003729">
    <property type="term" value="F:mRNA binding"/>
    <property type="evidence" value="ECO:0007669"/>
    <property type="project" value="TreeGrafter"/>
</dbReference>
<organism evidence="7 8">
    <name type="scientific">Tetracentron sinense</name>
    <name type="common">Spur-leaf</name>
    <dbReference type="NCBI Taxonomy" id="13715"/>
    <lineage>
        <taxon>Eukaryota</taxon>
        <taxon>Viridiplantae</taxon>
        <taxon>Streptophyta</taxon>
        <taxon>Embryophyta</taxon>
        <taxon>Tracheophyta</taxon>
        <taxon>Spermatophyta</taxon>
        <taxon>Magnoliopsida</taxon>
        <taxon>Trochodendrales</taxon>
        <taxon>Trochodendraceae</taxon>
        <taxon>Tetracentron</taxon>
    </lineage>
</organism>
<dbReference type="InterPro" id="IPR005120">
    <property type="entry name" value="UPF3_dom"/>
</dbReference>
<evidence type="ECO:0000313" key="8">
    <source>
        <dbReference type="Proteomes" id="UP000655225"/>
    </source>
</evidence>